<evidence type="ECO:0000313" key="3">
    <source>
        <dbReference type="EnsemblMetazoa" id="GBRI036554-PA"/>
    </source>
</evidence>
<reference evidence="3" key="2">
    <citation type="submission" date="2020-05" db="UniProtKB">
        <authorList>
            <consortium name="EnsemblMetazoa"/>
        </authorList>
    </citation>
    <scope>IDENTIFICATION</scope>
    <source>
        <strain evidence="3">IAEA</strain>
    </source>
</reference>
<protein>
    <submittedName>
        <fullName evidence="3">Uncharacterized protein</fullName>
    </submittedName>
</protein>
<keyword evidence="2" id="KW-1133">Transmembrane helix</keyword>
<organism evidence="3 4">
    <name type="scientific">Glossina brevipalpis</name>
    <dbReference type="NCBI Taxonomy" id="37001"/>
    <lineage>
        <taxon>Eukaryota</taxon>
        <taxon>Metazoa</taxon>
        <taxon>Ecdysozoa</taxon>
        <taxon>Arthropoda</taxon>
        <taxon>Hexapoda</taxon>
        <taxon>Insecta</taxon>
        <taxon>Pterygota</taxon>
        <taxon>Neoptera</taxon>
        <taxon>Endopterygota</taxon>
        <taxon>Diptera</taxon>
        <taxon>Brachycera</taxon>
        <taxon>Muscomorpha</taxon>
        <taxon>Hippoboscoidea</taxon>
        <taxon>Glossinidae</taxon>
        <taxon>Glossina</taxon>
    </lineage>
</organism>
<evidence type="ECO:0000313" key="4">
    <source>
        <dbReference type="Proteomes" id="UP000091820"/>
    </source>
</evidence>
<dbReference type="EnsemblMetazoa" id="GBRI036554-RA">
    <property type="protein sequence ID" value="GBRI036554-PA"/>
    <property type="gene ID" value="GBRI036554"/>
</dbReference>
<evidence type="ECO:0000256" key="2">
    <source>
        <dbReference type="SAM" id="Phobius"/>
    </source>
</evidence>
<sequence length="111" mass="12284">MFIRSSSSSSSSNSSDGGGGGGGGVVVLAVVLFSRILSGHAFNHKTIARTHLIKPLIERKYHERTRSKVISMRTQAYIHPPKHTNTYARLNEIVGVKLKKTKRKKKKLKSQ</sequence>
<dbReference type="AlphaFoldDB" id="A0A1A9WXU0"/>
<proteinExistence type="predicted"/>
<keyword evidence="2" id="KW-0812">Transmembrane</keyword>
<name>A0A1A9WXU0_9MUSC</name>
<keyword evidence="4" id="KW-1185">Reference proteome</keyword>
<feature type="compositionally biased region" description="Low complexity" evidence="1">
    <location>
        <begin position="1"/>
        <end position="15"/>
    </location>
</feature>
<evidence type="ECO:0000256" key="1">
    <source>
        <dbReference type="SAM" id="MobiDB-lite"/>
    </source>
</evidence>
<feature type="transmembrane region" description="Helical" evidence="2">
    <location>
        <begin position="20"/>
        <end position="37"/>
    </location>
</feature>
<accession>A0A1A9WXU0</accession>
<reference evidence="4" key="1">
    <citation type="submission" date="2014-03" db="EMBL/GenBank/DDBJ databases">
        <authorList>
            <person name="Aksoy S."/>
            <person name="Warren W."/>
            <person name="Wilson R.K."/>
        </authorList>
    </citation>
    <scope>NUCLEOTIDE SEQUENCE [LARGE SCALE GENOMIC DNA]</scope>
    <source>
        <strain evidence="4">IAEA</strain>
    </source>
</reference>
<keyword evidence="2" id="KW-0472">Membrane</keyword>
<feature type="region of interest" description="Disordered" evidence="1">
    <location>
        <begin position="1"/>
        <end position="20"/>
    </location>
</feature>
<dbReference type="VEuPathDB" id="VectorBase:GBRI036554"/>
<dbReference type="Proteomes" id="UP000091820">
    <property type="component" value="Unassembled WGS sequence"/>
</dbReference>